<comment type="caution">
    <text evidence="1">The sequence shown here is derived from an EMBL/GenBank/DDBJ whole genome shotgun (WGS) entry which is preliminary data.</text>
</comment>
<proteinExistence type="predicted"/>
<keyword evidence="2" id="KW-1185">Reference proteome</keyword>
<reference evidence="1" key="1">
    <citation type="submission" date="2019-06" db="EMBL/GenBank/DDBJ databases">
        <authorList>
            <person name="Zheng W."/>
        </authorList>
    </citation>
    <scope>NUCLEOTIDE SEQUENCE</scope>
    <source>
        <strain evidence="1">QDHG01</strain>
    </source>
</reference>
<dbReference type="EMBL" id="RRYP01003620">
    <property type="protein sequence ID" value="TNV83641.1"/>
    <property type="molecule type" value="Genomic_DNA"/>
</dbReference>
<accession>A0A8J8NXG8</accession>
<protein>
    <submittedName>
        <fullName evidence="1">Uncharacterized protein</fullName>
    </submittedName>
</protein>
<evidence type="ECO:0000313" key="1">
    <source>
        <dbReference type="EMBL" id="TNV83641.1"/>
    </source>
</evidence>
<dbReference type="Proteomes" id="UP000785679">
    <property type="component" value="Unassembled WGS sequence"/>
</dbReference>
<evidence type="ECO:0000313" key="2">
    <source>
        <dbReference type="Proteomes" id="UP000785679"/>
    </source>
</evidence>
<organism evidence="1 2">
    <name type="scientific">Halteria grandinella</name>
    <dbReference type="NCBI Taxonomy" id="5974"/>
    <lineage>
        <taxon>Eukaryota</taxon>
        <taxon>Sar</taxon>
        <taxon>Alveolata</taxon>
        <taxon>Ciliophora</taxon>
        <taxon>Intramacronucleata</taxon>
        <taxon>Spirotrichea</taxon>
        <taxon>Stichotrichia</taxon>
        <taxon>Sporadotrichida</taxon>
        <taxon>Halteriidae</taxon>
        <taxon>Halteria</taxon>
    </lineage>
</organism>
<gene>
    <name evidence="1" type="ORF">FGO68_gene12936</name>
</gene>
<sequence>MSPQTHSVLASSNSLSVFLIHKSGYFKSKAPTPSLVYSIIPFLQSFAVLYFEALDAVLIFLTECPNCSGTGQPAVLDVNRYWRRFN</sequence>
<dbReference type="AlphaFoldDB" id="A0A8J8NXG8"/>
<name>A0A8J8NXG8_HALGN</name>